<proteinExistence type="predicted"/>
<keyword evidence="3" id="KW-1185">Reference proteome</keyword>
<feature type="region of interest" description="Disordered" evidence="1">
    <location>
        <begin position="1"/>
        <end position="85"/>
    </location>
</feature>
<feature type="compositionally biased region" description="Basic residues" evidence="1">
    <location>
        <begin position="46"/>
        <end position="61"/>
    </location>
</feature>
<accession>A0ABM8XUY9</accession>
<gene>
    <name evidence="2" type="ORF">LMG32289_05488</name>
</gene>
<dbReference type="EMBL" id="CAJZAG010000012">
    <property type="protein sequence ID" value="CAG9184021.1"/>
    <property type="molecule type" value="Genomic_DNA"/>
</dbReference>
<protein>
    <submittedName>
        <fullName evidence="2">Uncharacterized protein</fullName>
    </submittedName>
</protein>
<dbReference type="Proteomes" id="UP000706525">
    <property type="component" value="Unassembled WGS sequence"/>
</dbReference>
<reference evidence="2 3" key="1">
    <citation type="submission" date="2021-08" db="EMBL/GenBank/DDBJ databases">
        <authorList>
            <person name="Peeters C."/>
        </authorList>
    </citation>
    <scope>NUCLEOTIDE SEQUENCE [LARGE SCALE GENOMIC DNA]</scope>
    <source>
        <strain evidence="2 3">LMG 32289</strain>
    </source>
</reference>
<evidence type="ECO:0000256" key="1">
    <source>
        <dbReference type="SAM" id="MobiDB-lite"/>
    </source>
</evidence>
<feature type="compositionally biased region" description="Low complexity" evidence="1">
    <location>
        <begin position="7"/>
        <end position="45"/>
    </location>
</feature>
<organism evidence="2 3">
    <name type="scientific">Cupriavidus pampae</name>
    <dbReference type="NCBI Taxonomy" id="659251"/>
    <lineage>
        <taxon>Bacteria</taxon>
        <taxon>Pseudomonadati</taxon>
        <taxon>Pseudomonadota</taxon>
        <taxon>Betaproteobacteria</taxon>
        <taxon>Burkholderiales</taxon>
        <taxon>Burkholderiaceae</taxon>
        <taxon>Cupriavidus</taxon>
    </lineage>
</organism>
<evidence type="ECO:0000313" key="2">
    <source>
        <dbReference type="EMBL" id="CAG9184021.1"/>
    </source>
</evidence>
<name>A0ABM8XUY9_9BURK</name>
<dbReference type="RefSeq" id="WP_223994121.1">
    <property type="nucleotide sequence ID" value="NZ_CAJZAG010000012.1"/>
</dbReference>
<sequence length="157" mass="17044">MTRIAAKKAAPAKKAAAKTPAAKQAVAKKSAKAKTVVAKAPAAKKAVAKTAKKAPAKKKLAAKREKGSVDVHSGMPLRRGDNPNEPIFMAQQDLLRYAMERLGNPTRTDFAKRFGVTKRALDNWLLPRESLECRPMPLVVRLFVCYVLKVEAPDGKA</sequence>
<evidence type="ECO:0000313" key="3">
    <source>
        <dbReference type="Proteomes" id="UP000706525"/>
    </source>
</evidence>
<comment type="caution">
    <text evidence="2">The sequence shown here is derived from an EMBL/GenBank/DDBJ whole genome shotgun (WGS) entry which is preliminary data.</text>
</comment>